<evidence type="ECO:0000313" key="2">
    <source>
        <dbReference type="Proteomes" id="UP000287651"/>
    </source>
</evidence>
<dbReference type="EMBL" id="AMZH03008281">
    <property type="protein sequence ID" value="RRT59288.1"/>
    <property type="molecule type" value="Genomic_DNA"/>
</dbReference>
<gene>
    <name evidence="1" type="ORF">B296_00040937</name>
</gene>
<dbReference type="Proteomes" id="UP000287651">
    <property type="component" value="Unassembled WGS sequence"/>
</dbReference>
<evidence type="ECO:0000313" key="1">
    <source>
        <dbReference type="EMBL" id="RRT59288.1"/>
    </source>
</evidence>
<proteinExistence type="predicted"/>
<reference evidence="1 2" key="1">
    <citation type="journal article" date="2014" name="Agronomy (Basel)">
        <title>A Draft Genome Sequence for Ensete ventricosum, the Drought-Tolerant Tree Against Hunger.</title>
        <authorList>
            <person name="Harrison J."/>
            <person name="Moore K.A."/>
            <person name="Paszkiewicz K."/>
            <person name="Jones T."/>
            <person name="Grant M."/>
            <person name="Ambacheew D."/>
            <person name="Muzemil S."/>
            <person name="Studholme D.J."/>
        </authorList>
    </citation>
    <scope>NUCLEOTIDE SEQUENCE [LARGE SCALE GENOMIC DNA]</scope>
</reference>
<comment type="caution">
    <text evidence="1">The sequence shown here is derived from an EMBL/GenBank/DDBJ whole genome shotgun (WGS) entry which is preliminary data.</text>
</comment>
<dbReference type="AlphaFoldDB" id="A0A426Z5N2"/>
<protein>
    <submittedName>
        <fullName evidence="1">Uncharacterized protein</fullName>
    </submittedName>
</protein>
<name>A0A426Z5N2_ENSVE</name>
<sequence>MIWRRSVQLAENKAHMDDLRPLNCSREAQVMETSRCPVSSQFASSDGLRECITC</sequence>
<organism evidence="1 2">
    <name type="scientific">Ensete ventricosum</name>
    <name type="common">Abyssinian banana</name>
    <name type="synonym">Musa ensete</name>
    <dbReference type="NCBI Taxonomy" id="4639"/>
    <lineage>
        <taxon>Eukaryota</taxon>
        <taxon>Viridiplantae</taxon>
        <taxon>Streptophyta</taxon>
        <taxon>Embryophyta</taxon>
        <taxon>Tracheophyta</taxon>
        <taxon>Spermatophyta</taxon>
        <taxon>Magnoliopsida</taxon>
        <taxon>Liliopsida</taxon>
        <taxon>Zingiberales</taxon>
        <taxon>Musaceae</taxon>
        <taxon>Ensete</taxon>
    </lineage>
</organism>
<accession>A0A426Z5N2</accession>